<dbReference type="SUPFAM" id="SSF51261">
    <property type="entry name" value="Duplicated hybrid motif"/>
    <property type="match status" value="1"/>
</dbReference>
<keyword evidence="2" id="KW-0472">Membrane</keyword>
<comment type="caution">
    <text evidence="4">The sequence shown here is derived from an EMBL/GenBank/DDBJ whole genome shotgun (WGS) entry which is preliminary data.</text>
</comment>
<dbReference type="InterPro" id="IPR016047">
    <property type="entry name" value="M23ase_b-sheet_dom"/>
</dbReference>
<dbReference type="EMBL" id="JBHTNH010000029">
    <property type="protein sequence ID" value="MFD1362926.1"/>
    <property type="molecule type" value="Genomic_DNA"/>
</dbReference>
<reference evidence="5" key="1">
    <citation type="journal article" date="2019" name="Int. J. Syst. Evol. Microbiol.">
        <title>The Global Catalogue of Microorganisms (GCM) 10K type strain sequencing project: providing services to taxonomists for standard genome sequencing and annotation.</title>
        <authorList>
            <consortium name="The Broad Institute Genomics Platform"/>
            <consortium name="The Broad Institute Genome Sequencing Center for Infectious Disease"/>
            <person name="Wu L."/>
            <person name="Ma J."/>
        </authorList>
    </citation>
    <scope>NUCLEOTIDE SEQUENCE [LARGE SCALE GENOMIC DNA]</scope>
    <source>
        <strain evidence="5">CCUG 54822</strain>
    </source>
</reference>
<evidence type="ECO:0000313" key="5">
    <source>
        <dbReference type="Proteomes" id="UP001597178"/>
    </source>
</evidence>
<protein>
    <submittedName>
        <fullName evidence="4">Peptidoglycan DD-metalloendopeptidase family protein</fullName>
    </submittedName>
</protein>
<organism evidence="4 5">
    <name type="scientific">Lentibacillus salinarum</name>
    <dbReference type="NCBI Taxonomy" id="446820"/>
    <lineage>
        <taxon>Bacteria</taxon>
        <taxon>Bacillati</taxon>
        <taxon>Bacillota</taxon>
        <taxon>Bacilli</taxon>
        <taxon>Bacillales</taxon>
        <taxon>Bacillaceae</taxon>
        <taxon>Lentibacillus</taxon>
    </lineage>
</organism>
<evidence type="ECO:0000256" key="1">
    <source>
        <dbReference type="SAM" id="MobiDB-lite"/>
    </source>
</evidence>
<keyword evidence="2" id="KW-1133">Transmembrane helix</keyword>
<dbReference type="RefSeq" id="WP_382401959.1">
    <property type="nucleotide sequence ID" value="NZ_JBHTNH010000029.1"/>
</dbReference>
<accession>A0ABW3ZWZ4</accession>
<evidence type="ECO:0000256" key="2">
    <source>
        <dbReference type="SAM" id="Phobius"/>
    </source>
</evidence>
<dbReference type="PANTHER" id="PTHR21666">
    <property type="entry name" value="PEPTIDASE-RELATED"/>
    <property type="match status" value="1"/>
</dbReference>
<dbReference type="InterPro" id="IPR011055">
    <property type="entry name" value="Dup_hybrid_motif"/>
</dbReference>
<proteinExistence type="predicted"/>
<evidence type="ECO:0000259" key="3">
    <source>
        <dbReference type="Pfam" id="PF01551"/>
    </source>
</evidence>
<feature type="transmembrane region" description="Helical" evidence="2">
    <location>
        <begin position="66"/>
        <end position="84"/>
    </location>
</feature>
<dbReference type="Proteomes" id="UP001597178">
    <property type="component" value="Unassembled WGS sequence"/>
</dbReference>
<keyword evidence="2" id="KW-0812">Transmembrane</keyword>
<feature type="region of interest" description="Disordered" evidence="1">
    <location>
        <begin position="1"/>
        <end position="38"/>
    </location>
</feature>
<feature type="domain" description="M23ase beta-sheet core" evidence="3">
    <location>
        <begin position="153"/>
        <end position="243"/>
    </location>
</feature>
<name>A0ABW3ZWZ4_9BACI</name>
<dbReference type="PANTHER" id="PTHR21666:SF274">
    <property type="entry name" value="STAGE IV SPORULATION PROTEIN FA"/>
    <property type="match status" value="1"/>
</dbReference>
<dbReference type="InterPro" id="IPR050570">
    <property type="entry name" value="Cell_wall_metabolism_enzyme"/>
</dbReference>
<evidence type="ECO:0000313" key="4">
    <source>
        <dbReference type="EMBL" id="MFD1362926.1"/>
    </source>
</evidence>
<sequence length="253" mass="28026">MSKGIRKVRKSINQRKKMRELSSGQTTSKRIMPSSFPQEEEKHGYFPVFTDDAPSSKQTSRQMSGFVIKGMLSVMLFFAVALLWQTDSELFAGTKKWTATAFTEEFPFARINLWYQETFGEPMAISSQSTDEGQAMALPVNGAVSESFQANGTGVMLAPEDDTDVSALQGGVVTFAGNDREVGKTVIVQHADDSETVYGNLSSIDVHLYQFIDSGQKLGRFTPDADNQNVYFAIEKDNTYIDPVQVIQVDDTP</sequence>
<gene>
    <name evidence="4" type="ORF">ACFQ4A_14815</name>
</gene>
<feature type="compositionally biased region" description="Basic residues" evidence="1">
    <location>
        <begin position="1"/>
        <end position="18"/>
    </location>
</feature>
<dbReference type="Pfam" id="PF01551">
    <property type="entry name" value="Peptidase_M23"/>
    <property type="match status" value="1"/>
</dbReference>
<keyword evidence="5" id="KW-1185">Reference proteome</keyword>
<dbReference type="Gene3D" id="2.70.70.10">
    <property type="entry name" value="Glucose Permease (Domain IIA)"/>
    <property type="match status" value="1"/>
</dbReference>
<dbReference type="CDD" id="cd12797">
    <property type="entry name" value="M23_peptidase"/>
    <property type="match status" value="1"/>
</dbReference>